<evidence type="ECO:0000313" key="4">
    <source>
        <dbReference type="EMBL" id="MEN2768761.1"/>
    </source>
</evidence>
<protein>
    <submittedName>
        <fullName evidence="4">Ion channel</fullName>
    </submittedName>
</protein>
<feature type="domain" description="RCK N-terminal" evidence="3">
    <location>
        <begin position="114"/>
        <end position="241"/>
    </location>
</feature>
<dbReference type="RefSeq" id="WP_345826260.1">
    <property type="nucleotide sequence ID" value="NZ_JBDIML010000007.1"/>
</dbReference>
<dbReference type="InterPro" id="IPR036291">
    <property type="entry name" value="NAD(P)-bd_dom_sf"/>
</dbReference>
<keyword evidence="5" id="KW-1185">Reference proteome</keyword>
<name>A0ABU9XKF6_9BACI</name>
<proteinExistence type="predicted"/>
<sequence length="337" mass="38437">MHFFIKIGLHLIKMRNLTLLFFTVFFVLLCTMVIYFIEPDTFGDLFNSFYFVMTTFTTVGYGDYSPVTLAGKLFTIFMYLVGIGLLSIVIGKVIDALTIFRRKKEEGKLTYKKENHIIIIGWSTKAKSAIDEILKSNTDIEVVVIDTLPKSPVDISIERVHYIQGESTEETTFHNANIANAKSVIIFADDSIQDLSLRDAKTLTVAIIVERLAPSVHTTVEILMEEHISNFSHVKVDEFILSQETISNLAVRAAMYKGVSQIYAQLLSRQHGEDLYQIEKKANWITYKDAFDDLLNHGATLIADRKHLDINRRLNDPIPDDAELYVICNNETYQHIK</sequence>
<reference evidence="4 5" key="1">
    <citation type="submission" date="2024-05" db="EMBL/GenBank/DDBJ databases">
        <authorList>
            <person name="Haq I."/>
            <person name="Ullah Z."/>
            <person name="Ahmad R."/>
            <person name="Li M."/>
            <person name="Tong Y."/>
        </authorList>
    </citation>
    <scope>NUCLEOTIDE SEQUENCE [LARGE SCALE GENOMIC DNA]</scope>
    <source>
        <strain evidence="4 5">16A2E</strain>
    </source>
</reference>
<organism evidence="4 5">
    <name type="scientific">Ornithinibacillus xuwenensis</name>
    <dbReference type="NCBI Taxonomy" id="3144668"/>
    <lineage>
        <taxon>Bacteria</taxon>
        <taxon>Bacillati</taxon>
        <taxon>Bacillota</taxon>
        <taxon>Bacilli</taxon>
        <taxon>Bacillales</taxon>
        <taxon>Bacillaceae</taxon>
        <taxon>Ornithinibacillus</taxon>
    </lineage>
</organism>
<dbReference type="Pfam" id="PF07885">
    <property type="entry name" value="Ion_trans_2"/>
    <property type="match status" value="1"/>
</dbReference>
<accession>A0ABU9XKF6</accession>
<dbReference type="Gene3D" id="3.40.50.720">
    <property type="entry name" value="NAD(P)-binding Rossmann-like Domain"/>
    <property type="match status" value="1"/>
</dbReference>
<feature type="transmembrane region" description="Helical" evidence="2">
    <location>
        <begin position="73"/>
        <end position="94"/>
    </location>
</feature>
<feature type="transmembrane region" description="Helical" evidence="2">
    <location>
        <begin position="16"/>
        <end position="37"/>
    </location>
</feature>
<dbReference type="EMBL" id="JBDIML010000007">
    <property type="protein sequence ID" value="MEN2768761.1"/>
    <property type="molecule type" value="Genomic_DNA"/>
</dbReference>
<dbReference type="SUPFAM" id="SSF51735">
    <property type="entry name" value="NAD(P)-binding Rossmann-fold domains"/>
    <property type="match status" value="1"/>
</dbReference>
<dbReference type="Gene3D" id="1.10.287.70">
    <property type="match status" value="1"/>
</dbReference>
<dbReference type="PROSITE" id="PS51201">
    <property type="entry name" value="RCK_N"/>
    <property type="match status" value="1"/>
</dbReference>
<dbReference type="SUPFAM" id="SSF81324">
    <property type="entry name" value="Voltage-gated potassium channels"/>
    <property type="match status" value="1"/>
</dbReference>
<comment type="subcellular location">
    <subcellularLocation>
        <location evidence="1">Cell membrane</location>
        <topology evidence="1">Multi-pass membrane protein</topology>
    </subcellularLocation>
</comment>
<dbReference type="PANTHER" id="PTHR43833:SF9">
    <property type="entry name" value="POTASSIUM CHANNEL PROTEIN YUGO-RELATED"/>
    <property type="match status" value="1"/>
</dbReference>
<gene>
    <name evidence="4" type="ORF">ABC228_16370</name>
</gene>
<dbReference type="InterPro" id="IPR013099">
    <property type="entry name" value="K_chnl_dom"/>
</dbReference>
<evidence type="ECO:0000313" key="5">
    <source>
        <dbReference type="Proteomes" id="UP001444625"/>
    </source>
</evidence>
<evidence type="ECO:0000256" key="2">
    <source>
        <dbReference type="SAM" id="Phobius"/>
    </source>
</evidence>
<dbReference type="Pfam" id="PF02254">
    <property type="entry name" value="TrkA_N"/>
    <property type="match status" value="1"/>
</dbReference>
<evidence type="ECO:0000256" key="1">
    <source>
        <dbReference type="ARBA" id="ARBA00004651"/>
    </source>
</evidence>
<keyword evidence="2" id="KW-1133">Transmembrane helix</keyword>
<dbReference type="PANTHER" id="PTHR43833">
    <property type="entry name" value="POTASSIUM CHANNEL PROTEIN 2-RELATED-RELATED"/>
    <property type="match status" value="1"/>
</dbReference>
<comment type="caution">
    <text evidence="4">The sequence shown here is derived from an EMBL/GenBank/DDBJ whole genome shotgun (WGS) entry which is preliminary data.</text>
</comment>
<keyword evidence="2" id="KW-0472">Membrane</keyword>
<evidence type="ECO:0000259" key="3">
    <source>
        <dbReference type="PROSITE" id="PS51201"/>
    </source>
</evidence>
<dbReference type="InterPro" id="IPR050721">
    <property type="entry name" value="Trk_Ktr_HKT_K-transport"/>
</dbReference>
<dbReference type="Proteomes" id="UP001444625">
    <property type="component" value="Unassembled WGS sequence"/>
</dbReference>
<dbReference type="InterPro" id="IPR003148">
    <property type="entry name" value="RCK_N"/>
</dbReference>
<keyword evidence="2" id="KW-0812">Transmembrane</keyword>